<dbReference type="GO" id="GO:0046872">
    <property type="term" value="F:metal ion binding"/>
    <property type="evidence" value="ECO:0007669"/>
    <property type="project" value="UniProtKB-KW"/>
</dbReference>
<comment type="cofactor">
    <cofactor evidence="3">
        <name>Mg(2+)</name>
        <dbReference type="ChEBI" id="CHEBI:18420"/>
    </cofactor>
    <cofactor evidence="3">
        <name>Mn(2+)</name>
        <dbReference type="ChEBI" id="CHEBI:29035"/>
    </cofactor>
    <text evidence="3">Divalent metal cations. Prefers magnesium or manganese.</text>
</comment>
<keyword evidence="7" id="KW-1185">Reference proteome</keyword>
<dbReference type="PANTHER" id="PTHR23406">
    <property type="entry name" value="MALIC ENZYME-RELATED"/>
    <property type="match status" value="1"/>
</dbReference>
<dbReference type="HOGENOM" id="CLU_011405_5_0_1"/>
<dbReference type="OrthoDB" id="5365701at2759"/>
<dbReference type="Gene3D" id="3.40.50.720">
    <property type="entry name" value="NAD(P)-binding Rossmann-like Domain"/>
    <property type="match status" value="1"/>
</dbReference>
<gene>
    <name evidence="6" type="primary">Dgri\GH20645</name>
    <name evidence="6" type="ORF">Dgri_GH20645</name>
</gene>
<evidence type="ECO:0000313" key="7">
    <source>
        <dbReference type="Proteomes" id="UP000001070"/>
    </source>
</evidence>
<accession>B4J7G1</accession>
<dbReference type="InterPro" id="IPR001891">
    <property type="entry name" value="Malic_OxRdtase"/>
</dbReference>
<dbReference type="SUPFAM" id="SSF51735">
    <property type="entry name" value="NAD(P)-binding Rossmann-fold domains"/>
    <property type="match status" value="1"/>
</dbReference>
<dbReference type="STRING" id="7222.B4J7G1"/>
<dbReference type="InterPro" id="IPR012301">
    <property type="entry name" value="Malic_N_dom"/>
</dbReference>
<dbReference type="InParanoid" id="B4J7G1"/>
<feature type="binding site" evidence="2">
    <location>
        <position position="491"/>
    </location>
    <ligand>
        <name>(S)-malate</name>
        <dbReference type="ChEBI" id="CHEBI:15589"/>
    </ligand>
</feature>
<dbReference type="FunCoup" id="B4J7G1">
    <property type="interactions" value="139"/>
</dbReference>
<dbReference type="KEGG" id="dgr:6560717"/>
<dbReference type="InterPro" id="IPR037062">
    <property type="entry name" value="Malic_N_dom_sf"/>
</dbReference>
<dbReference type="SMART" id="SM00919">
    <property type="entry name" value="Malic_M"/>
    <property type="match status" value="1"/>
</dbReference>
<sequence>MHVKKQKKHHSVHEQKCLNGADKVINFDRLPRILDTFWRKDTKMPSCRMSGLKMLRIASLNKSSAFSHRERQLYNIHGLLPVAVRSIDRQVEACSKYLATLTTYYQKHIFLTELETHDRKLFYSMLMSNPEKYLSVYHSSSAKDSVIHYSHLFTKCKGMFVTIKDRGHVLQVLSNWPHRHAVRYLIVTNGEVVLNMGDHGVNGYPMVFSKLHQSVVYGRVPPETCLPIMLDCGTNNEHLLQDPLYVGWPHRRITGPEYESFFEEFMLAVMRLFGPRTLIQTKNFNIKDSIKQLELYRKRQCIMDIDLQCLGACGLAGLLVANRISNRKLTDNTILLYGYGAFNVGMAYTCLAQLKHMRLDESAARDRIWFCDDKGLVVHSRCDDTVPVHLLKFVKRHEPISSLCEAIEAIKPNVLVGCSKQPNVFSKEVIKAMEQSCKQPIIYSMTRQSELAECSANDAFVYTKGRCIFISASELPPLKYANKWYQPGYCNVNYMLPGLTLGVMLSGMTSVPDDTFLVAAQRLANLVWPNDLEMRNCFPPIRKLKCINQQITDTVFSYAYRRRIATLWPEPSNPTSYIESMMYQTDYGPEISQIYCTAKQNIGTAESATYYKQNI</sequence>
<reference evidence="6 7" key="1">
    <citation type="journal article" date="2007" name="Nature">
        <title>Evolution of genes and genomes on the Drosophila phylogeny.</title>
        <authorList>
            <consortium name="Drosophila 12 Genomes Consortium"/>
            <person name="Clark A.G."/>
            <person name="Eisen M.B."/>
            <person name="Smith D.R."/>
            <person name="Bergman C.M."/>
            <person name="Oliver B."/>
            <person name="Markow T.A."/>
            <person name="Kaufman T.C."/>
            <person name="Kellis M."/>
            <person name="Gelbart W."/>
            <person name="Iyer V.N."/>
            <person name="Pollard D.A."/>
            <person name="Sackton T.B."/>
            <person name="Larracuente A.M."/>
            <person name="Singh N.D."/>
            <person name="Abad J.P."/>
            <person name="Abt D.N."/>
            <person name="Adryan B."/>
            <person name="Aguade M."/>
            <person name="Akashi H."/>
            <person name="Anderson W.W."/>
            <person name="Aquadro C.F."/>
            <person name="Ardell D.H."/>
            <person name="Arguello R."/>
            <person name="Artieri C.G."/>
            <person name="Barbash D.A."/>
            <person name="Barker D."/>
            <person name="Barsanti P."/>
            <person name="Batterham P."/>
            <person name="Batzoglou S."/>
            <person name="Begun D."/>
            <person name="Bhutkar A."/>
            <person name="Blanco E."/>
            <person name="Bosak S.A."/>
            <person name="Bradley R.K."/>
            <person name="Brand A.D."/>
            <person name="Brent M.R."/>
            <person name="Brooks A.N."/>
            <person name="Brown R.H."/>
            <person name="Butlin R.K."/>
            <person name="Caggese C."/>
            <person name="Calvi B.R."/>
            <person name="Bernardo de Carvalho A."/>
            <person name="Caspi A."/>
            <person name="Castrezana S."/>
            <person name="Celniker S.E."/>
            <person name="Chang J.L."/>
            <person name="Chapple C."/>
            <person name="Chatterji S."/>
            <person name="Chinwalla A."/>
            <person name="Civetta A."/>
            <person name="Clifton S.W."/>
            <person name="Comeron J.M."/>
            <person name="Costello J.C."/>
            <person name="Coyne J.A."/>
            <person name="Daub J."/>
            <person name="David R.G."/>
            <person name="Delcher A.L."/>
            <person name="Delehaunty K."/>
            <person name="Do C.B."/>
            <person name="Ebling H."/>
            <person name="Edwards K."/>
            <person name="Eickbush T."/>
            <person name="Evans J.D."/>
            <person name="Filipski A."/>
            <person name="Findeiss S."/>
            <person name="Freyhult E."/>
            <person name="Fulton L."/>
            <person name="Fulton R."/>
            <person name="Garcia A.C."/>
            <person name="Gardiner A."/>
            <person name="Garfield D.A."/>
            <person name="Garvin B.E."/>
            <person name="Gibson G."/>
            <person name="Gilbert D."/>
            <person name="Gnerre S."/>
            <person name="Godfrey J."/>
            <person name="Good R."/>
            <person name="Gotea V."/>
            <person name="Gravely B."/>
            <person name="Greenberg A.J."/>
            <person name="Griffiths-Jones S."/>
            <person name="Gross S."/>
            <person name="Guigo R."/>
            <person name="Gustafson E.A."/>
            <person name="Haerty W."/>
            <person name="Hahn M.W."/>
            <person name="Halligan D.L."/>
            <person name="Halpern A.L."/>
            <person name="Halter G.M."/>
            <person name="Han M.V."/>
            <person name="Heger A."/>
            <person name="Hillier L."/>
            <person name="Hinrichs A.S."/>
            <person name="Holmes I."/>
            <person name="Hoskins R.A."/>
            <person name="Hubisz M.J."/>
            <person name="Hultmark D."/>
            <person name="Huntley M.A."/>
            <person name="Jaffe D.B."/>
            <person name="Jagadeeshan S."/>
            <person name="Jeck W.R."/>
            <person name="Johnson J."/>
            <person name="Jones C.D."/>
            <person name="Jordan W.C."/>
            <person name="Karpen G.H."/>
            <person name="Kataoka E."/>
            <person name="Keightley P.D."/>
            <person name="Kheradpour P."/>
            <person name="Kirkness E.F."/>
            <person name="Koerich L.B."/>
            <person name="Kristiansen K."/>
            <person name="Kudrna D."/>
            <person name="Kulathinal R.J."/>
            <person name="Kumar S."/>
            <person name="Kwok R."/>
            <person name="Lander E."/>
            <person name="Langley C.H."/>
            <person name="Lapoint R."/>
            <person name="Lazzaro B.P."/>
            <person name="Lee S.J."/>
            <person name="Levesque L."/>
            <person name="Li R."/>
            <person name="Lin C.F."/>
            <person name="Lin M.F."/>
            <person name="Lindblad-Toh K."/>
            <person name="Llopart A."/>
            <person name="Long M."/>
            <person name="Low L."/>
            <person name="Lozovsky E."/>
            <person name="Lu J."/>
            <person name="Luo M."/>
            <person name="Machado C.A."/>
            <person name="Makalowski W."/>
            <person name="Marzo M."/>
            <person name="Matsuda M."/>
            <person name="Matzkin L."/>
            <person name="McAllister B."/>
            <person name="McBride C.S."/>
            <person name="McKernan B."/>
            <person name="McKernan K."/>
            <person name="Mendez-Lago M."/>
            <person name="Minx P."/>
            <person name="Mollenhauer M.U."/>
            <person name="Montooth K."/>
            <person name="Mount S.M."/>
            <person name="Mu X."/>
            <person name="Myers E."/>
            <person name="Negre B."/>
            <person name="Newfeld S."/>
            <person name="Nielsen R."/>
            <person name="Noor M.A."/>
            <person name="O'Grady P."/>
            <person name="Pachter L."/>
            <person name="Papaceit M."/>
            <person name="Parisi M.J."/>
            <person name="Parisi M."/>
            <person name="Parts L."/>
            <person name="Pedersen J.S."/>
            <person name="Pesole G."/>
            <person name="Phillippy A.M."/>
            <person name="Ponting C.P."/>
            <person name="Pop M."/>
            <person name="Porcelli D."/>
            <person name="Powell J.R."/>
            <person name="Prohaska S."/>
            <person name="Pruitt K."/>
            <person name="Puig M."/>
            <person name="Quesneville H."/>
            <person name="Ram K.R."/>
            <person name="Rand D."/>
            <person name="Rasmussen M.D."/>
            <person name="Reed L.K."/>
            <person name="Reenan R."/>
            <person name="Reily A."/>
            <person name="Remington K.A."/>
            <person name="Rieger T.T."/>
            <person name="Ritchie M.G."/>
            <person name="Robin C."/>
            <person name="Rogers Y.H."/>
            <person name="Rohde C."/>
            <person name="Rozas J."/>
            <person name="Rubenfield M.J."/>
            <person name="Ruiz A."/>
            <person name="Russo S."/>
            <person name="Salzberg S.L."/>
            <person name="Sanchez-Gracia A."/>
            <person name="Saranga D.J."/>
            <person name="Sato H."/>
            <person name="Schaeffer S.W."/>
            <person name="Schatz M.C."/>
            <person name="Schlenke T."/>
            <person name="Schwartz R."/>
            <person name="Segarra C."/>
            <person name="Singh R.S."/>
            <person name="Sirot L."/>
            <person name="Sirota M."/>
            <person name="Sisneros N.B."/>
            <person name="Smith C.D."/>
            <person name="Smith T.F."/>
            <person name="Spieth J."/>
            <person name="Stage D.E."/>
            <person name="Stark A."/>
            <person name="Stephan W."/>
            <person name="Strausberg R.L."/>
            <person name="Strempel S."/>
            <person name="Sturgill D."/>
            <person name="Sutton G."/>
            <person name="Sutton G.G."/>
            <person name="Tao W."/>
            <person name="Teichmann S."/>
            <person name="Tobari Y.N."/>
            <person name="Tomimura Y."/>
            <person name="Tsolas J.M."/>
            <person name="Valente V.L."/>
            <person name="Venter E."/>
            <person name="Venter J.C."/>
            <person name="Vicario S."/>
            <person name="Vieira F.G."/>
            <person name="Vilella A.J."/>
            <person name="Villasante A."/>
            <person name="Walenz B."/>
            <person name="Wang J."/>
            <person name="Wasserman M."/>
            <person name="Watts T."/>
            <person name="Wilson D."/>
            <person name="Wilson R.K."/>
            <person name="Wing R.A."/>
            <person name="Wolfner M.F."/>
            <person name="Wong A."/>
            <person name="Wong G.K."/>
            <person name="Wu C.I."/>
            <person name="Wu G."/>
            <person name="Yamamoto D."/>
            <person name="Yang H.P."/>
            <person name="Yang S.P."/>
            <person name="Yorke J.A."/>
            <person name="Yoshida K."/>
            <person name="Zdobnov E."/>
            <person name="Zhang P."/>
            <person name="Zhang Y."/>
            <person name="Zimin A.V."/>
            <person name="Baldwin J."/>
            <person name="Abdouelleil A."/>
            <person name="Abdulkadir J."/>
            <person name="Abebe A."/>
            <person name="Abera B."/>
            <person name="Abreu J."/>
            <person name="Acer S.C."/>
            <person name="Aftuck L."/>
            <person name="Alexander A."/>
            <person name="An P."/>
            <person name="Anderson E."/>
            <person name="Anderson S."/>
            <person name="Arachi H."/>
            <person name="Azer M."/>
            <person name="Bachantsang P."/>
            <person name="Barry A."/>
            <person name="Bayul T."/>
            <person name="Berlin A."/>
            <person name="Bessette D."/>
            <person name="Bloom T."/>
            <person name="Blye J."/>
            <person name="Boguslavskiy L."/>
            <person name="Bonnet C."/>
            <person name="Boukhgalter B."/>
            <person name="Bourzgui I."/>
            <person name="Brown A."/>
            <person name="Cahill P."/>
            <person name="Channer S."/>
            <person name="Cheshatsang Y."/>
            <person name="Chuda L."/>
            <person name="Citroen M."/>
            <person name="Collymore A."/>
            <person name="Cooke P."/>
            <person name="Costello M."/>
            <person name="D'Aco K."/>
            <person name="Daza R."/>
            <person name="De Haan G."/>
            <person name="DeGray S."/>
            <person name="DeMaso C."/>
            <person name="Dhargay N."/>
            <person name="Dooley K."/>
            <person name="Dooley E."/>
            <person name="Doricent M."/>
            <person name="Dorje P."/>
            <person name="Dorjee K."/>
            <person name="Dupes A."/>
            <person name="Elong R."/>
            <person name="Falk J."/>
            <person name="Farina A."/>
            <person name="Faro S."/>
            <person name="Ferguson D."/>
            <person name="Fisher S."/>
            <person name="Foley C.D."/>
            <person name="Franke A."/>
            <person name="Friedrich D."/>
            <person name="Gadbois L."/>
            <person name="Gearin G."/>
            <person name="Gearin C.R."/>
            <person name="Giannoukos G."/>
            <person name="Goode T."/>
            <person name="Graham J."/>
            <person name="Grandbois E."/>
            <person name="Grewal S."/>
            <person name="Gyaltsen K."/>
            <person name="Hafez N."/>
            <person name="Hagos B."/>
            <person name="Hall J."/>
            <person name="Henson C."/>
            <person name="Hollinger A."/>
            <person name="Honan T."/>
            <person name="Huard M.D."/>
            <person name="Hughes L."/>
            <person name="Hurhula B."/>
            <person name="Husby M.E."/>
            <person name="Kamat A."/>
            <person name="Kanga B."/>
            <person name="Kashin S."/>
            <person name="Khazanovich D."/>
            <person name="Kisner P."/>
            <person name="Lance K."/>
            <person name="Lara M."/>
            <person name="Lee W."/>
            <person name="Lennon N."/>
            <person name="Letendre F."/>
            <person name="LeVine R."/>
            <person name="Lipovsky A."/>
            <person name="Liu X."/>
            <person name="Liu J."/>
            <person name="Liu S."/>
            <person name="Lokyitsang T."/>
            <person name="Lokyitsang Y."/>
            <person name="Lubonja R."/>
            <person name="Lui A."/>
            <person name="MacDonald P."/>
            <person name="Magnisalis V."/>
            <person name="Maru K."/>
            <person name="Matthews C."/>
            <person name="McCusker W."/>
            <person name="McDonough S."/>
            <person name="Mehta T."/>
            <person name="Meldrim J."/>
            <person name="Meneus L."/>
            <person name="Mihai O."/>
            <person name="Mihalev A."/>
            <person name="Mihova T."/>
            <person name="Mittelman R."/>
            <person name="Mlenga V."/>
            <person name="Montmayeur A."/>
            <person name="Mulrain L."/>
            <person name="Navidi A."/>
            <person name="Naylor J."/>
            <person name="Negash T."/>
            <person name="Nguyen T."/>
            <person name="Nguyen N."/>
            <person name="Nicol R."/>
            <person name="Norbu C."/>
            <person name="Norbu N."/>
            <person name="Novod N."/>
            <person name="O'Neill B."/>
            <person name="Osman S."/>
            <person name="Markiewicz E."/>
            <person name="Oyono O.L."/>
            <person name="Patti C."/>
            <person name="Phunkhang P."/>
            <person name="Pierre F."/>
            <person name="Priest M."/>
            <person name="Raghuraman S."/>
            <person name="Rege F."/>
            <person name="Reyes R."/>
            <person name="Rise C."/>
            <person name="Rogov P."/>
            <person name="Ross K."/>
            <person name="Ryan E."/>
            <person name="Settipalli S."/>
            <person name="Shea T."/>
            <person name="Sherpa N."/>
            <person name="Shi L."/>
            <person name="Shih D."/>
            <person name="Sparrow T."/>
            <person name="Spaulding J."/>
            <person name="Stalker J."/>
            <person name="Stange-Thomann N."/>
            <person name="Stavropoulos S."/>
            <person name="Stone C."/>
            <person name="Strader C."/>
            <person name="Tesfaye S."/>
            <person name="Thomson T."/>
            <person name="Thoulutsang Y."/>
            <person name="Thoulutsang D."/>
            <person name="Topham K."/>
            <person name="Topping I."/>
            <person name="Tsamla T."/>
            <person name="Vassiliev H."/>
            <person name="Vo A."/>
            <person name="Wangchuk T."/>
            <person name="Wangdi T."/>
            <person name="Weiand M."/>
            <person name="Wilkinson J."/>
            <person name="Wilson A."/>
            <person name="Yadav S."/>
            <person name="Young G."/>
            <person name="Yu Q."/>
            <person name="Zembek L."/>
            <person name="Zhong D."/>
            <person name="Zimmer A."/>
            <person name="Zwirko Z."/>
            <person name="Jaffe D.B."/>
            <person name="Alvarez P."/>
            <person name="Brockman W."/>
            <person name="Butler J."/>
            <person name="Chin C."/>
            <person name="Gnerre S."/>
            <person name="Grabherr M."/>
            <person name="Kleber M."/>
            <person name="Mauceli E."/>
            <person name="MacCallum I."/>
        </authorList>
    </citation>
    <scope>NUCLEOTIDE SEQUENCE [LARGE SCALE GENOMIC DNA]</scope>
    <source>
        <strain evidence="7">Tucson 15287-2541.00</strain>
    </source>
</reference>
<evidence type="ECO:0000256" key="3">
    <source>
        <dbReference type="PIRSR" id="PIRSR000106-3"/>
    </source>
</evidence>
<evidence type="ECO:0000256" key="1">
    <source>
        <dbReference type="ARBA" id="ARBA00008785"/>
    </source>
</evidence>
<protein>
    <submittedName>
        <fullName evidence="6">GH20645</fullName>
    </submittedName>
</protein>
<dbReference type="PANTHER" id="PTHR23406:SF80">
    <property type="entry name" value="GH17657P-RELATED"/>
    <property type="match status" value="1"/>
</dbReference>
<dbReference type="SMR" id="B4J7G1"/>
<dbReference type="NCBIfam" id="NF010052">
    <property type="entry name" value="PRK13529.1"/>
    <property type="match status" value="1"/>
</dbReference>
<dbReference type="PhylomeDB" id="B4J7G1"/>
<dbReference type="InterPro" id="IPR012302">
    <property type="entry name" value="Malic_NAD-bd"/>
</dbReference>
<dbReference type="AlphaFoldDB" id="B4J7G1"/>
<dbReference type="InterPro" id="IPR046346">
    <property type="entry name" value="Aminoacid_DH-like_N_sf"/>
</dbReference>
<comment type="similarity">
    <text evidence="1">Belongs to the malic enzymes family.</text>
</comment>
<feature type="domain" description="Malic enzyme N-terminal" evidence="5">
    <location>
        <begin position="115"/>
        <end position="297"/>
    </location>
</feature>
<dbReference type="GO" id="GO:0051287">
    <property type="term" value="F:NAD binding"/>
    <property type="evidence" value="ECO:0007669"/>
    <property type="project" value="InterPro"/>
</dbReference>
<dbReference type="GO" id="GO:0006108">
    <property type="term" value="P:malate metabolic process"/>
    <property type="evidence" value="ECO:0007669"/>
    <property type="project" value="TreeGrafter"/>
</dbReference>
<dbReference type="PRINTS" id="PR00072">
    <property type="entry name" value="MALOXRDTASE"/>
</dbReference>
<dbReference type="InterPro" id="IPR036291">
    <property type="entry name" value="NAD(P)-bd_dom_sf"/>
</dbReference>
<dbReference type="SUPFAM" id="SSF53223">
    <property type="entry name" value="Aminoacid dehydrogenase-like, N-terminal domain"/>
    <property type="match status" value="1"/>
</dbReference>
<organism evidence="7">
    <name type="scientific">Drosophila grimshawi</name>
    <name type="common">Hawaiian fruit fly</name>
    <name type="synonym">Idiomyia grimshawi</name>
    <dbReference type="NCBI Taxonomy" id="7222"/>
    <lineage>
        <taxon>Eukaryota</taxon>
        <taxon>Metazoa</taxon>
        <taxon>Ecdysozoa</taxon>
        <taxon>Arthropoda</taxon>
        <taxon>Hexapoda</taxon>
        <taxon>Insecta</taxon>
        <taxon>Pterygota</taxon>
        <taxon>Neoptera</taxon>
        <taxon>Endopterygota</taxon>
        <taxon>Diptera</taxon>
        <taxon>Brachycera</taxon>
        <taxon>Muscomorpha</taxon>
        <taxon>Ephydroidea</taxon>
        <taxon>Drosophilidae</taxon>
        <taxon>Drosophila</taxon>
        <taxon>Hawaiian Drosophila</taxon>
    </lineage>
</organism>
<dbReference type="Proteomes" id="UP000001070">
    <property type="component" value="Unassembled WGS sequence"/>
</dbReference>
<dbReference type="Pfam" id="PF00390">
    <property type="entry name" value="malic"/>
    <property type="match status" value="1"/>
</dbReference>
<dbReference type="OMA" id="VYPPMRK"/>
<evidence type="ECO:0000256" key="2">
    <source>
        <dbReference type="PIRSR" id="PIRSR000106-2"/>
    </source>
</evidence>
<dbReference type="PIRSF" id="PIRSF000106">
    <property type="entry name" value="ME"/>
    <property type="match status" value="1"/>
</dbReference>
<proteinExistence type="inferred from homology"/>
<keyword evidence="3" id="KW-0479">Metal-binding</keyword>
<evidence type="ECO:0000259" key="5">
    <source>
        <dbReference type="SMART" id="SM01274"/>
    </source>
</evidence>
<dbReference type="Gene3D" id="3.40.50.10380">
    <property type="entry name" value="Malic enzyme, N-terminal domain"/>
    <property type="match status" value="1"/>
</dbReference>
<evidence type="ECO:0000259" key="4">
    <source>
        <dbReference type="SMART" id="SM00919"/>
    </source>
</evidence>
<feature type="binding site" evidence="3">
    <location>
        <position position="306"/>
    </location>
    <ligand>
        <name>a divalent metal cation</name>
        <dbReference type="ChEBI" id="CHEBI:60240"/>
    </ligand>
</feature>
<dbReference type="EMBL" id="CH916367">
    <property type="protein sequence ID" value="EDW01085.1"/>
    <property type="molecule type" value="Genomic_DNA"/>
</dbReference>
<evidence type="ECO:0000313" key="6">
    <source>
        <dbReference type="EMBL" id="EDW01085.1"/>
    </source>
</evidence>
<dbReference type="GO" id="GO:0005739">
    <property type="term" value="C:mitochondrion"/>
    <property type="evidence" value="ECO:0007669"/>
    <property type="project" value="TreeGrafter"/>
</dbReference>
<feature type="domain" description="Malic enzyme NAD-binding" evidence="4">
    <location>
        <begin position="311"/>
        <end position="560"/>
    </location>
</feature>
<dbReference type="SMART" id="SM01274">
    <property type="entry name" value="malic"/>
    <property type="match status" value="1"/>
</dbReference>
<name>B4J7G1_DROGR</name>
<dbReference type="eggNOG" id="KOG1257">
    <property type="taxonomic scope" value="Eukaryota"/>
</dbReference>
<dbReference type="GO" id="GO:0004473">
    <property type="term" value="F:malate dehydrogenase (decarboxylating) (NADP+) activity"/>
    <property type="evidence" value="ECO:0007669"/>
    <property type="project" value="TreeGrafter"/>
</dbReference>
<dbReference type="Pfam" id="PF03949">
    <property type="entry name" value="Malic_M"/>
    <property type="match status" value="1"/>
</dbReference>